<reference evidence="1 2" key="1">
    <citation type="submission" date="2019-02" db="EMBL/GenBank/DDBJ databases">
        <title>Genome sequencing of the rare red list fungi Hericium alpestre (H. flagellum).</title>
        <authorList>
            <person name="Buettner E."/>
            <person name="Kellner H."/>
        </authorList>
    </citation>
    <scope>NUCLEOTIDE SEQUENCE [LARGE SCALE GENOMIC DNA]</scope>
    <source>
        <strain evidence="1 2">DSM 108284</strain>
    </source>
</reference>
<evidence type="ECO:0000313" key="1">
    <source>
        <dbReference type="EMBL" id="TFY78070.1"/>
    </source>
</evidence>
<keyword evidence="2" id="KW-1185">Reference proteome</keyword>
<protein>
    <recommendedName>
        <fullName evidence="3">F-box domain-containing protein</fullName>
    </recommendedName>
</protein>
<evidence type="ECO:0008006" key="3">
    <source>
        <dbReference type="Google" id="ProtNLM"/>
    </source>
</evidence>
<sequence>MYNFSPDADSLKSSVLSPVPPELYDLILESLQNYLDCICFGLTCRFLWNVARRHVQKRYEEDTPGTWAGDRIVCATADTSRRANGLPAGLLTEAEETEWNTPLPTEGCGCGHTHPPNFLLPTFAGFALCHFKRHTRPTQVRPRIISRAAHDALRRGMGMDDFALLRTMLCMTSRPVLREVELVRPLVLRNLSRKLYVRREALDHLTKDNYEYRRNVGFVDVILLRATWSSAPISNPTAIRGPWAGDRFDFVSAKDFQLVEGTGDGEVVEWRDVSDEVVRDLKRG</sequence>
<comment type="caution">
    <text evidence="1">The sequence shown here is derived from an EMBL/GenBank/DDBJ whole genome shotgun (WGS) entry which is preliminary data.</text>
</comment>
<name>A0A4Y9ZV85_9AGAM</name>
<dbReference type="AlphaFoldDB" id="A0A4Y9ZV85"/>
<gene>
    <name evidence="1" type="ORF">EWM64_g5941</name>
</gene>
<dbReference type="OrthoDB" id="2588098at2759"/>
<evidence type="ECO:0000313" key="2">
    <source>
        <dbReference type="Proteomes" id="UP000298061"/>
    </source>
</evidence>
<dbReference type="Proteomes" id="UP000298061">
    <property type="component" value="Unassembled WGS sequence"/>
</dbReference>
<organism evidence="1 2">
    <name type="scientific">Hericium alpestre</name>
    <dbReference type="NCBI Taxonomy" id="135208"/>
    <lineage>
        <taxon>Eukaryota</taxon>
        <taxon>Fungi</taxon>
        <taxon>Dikarya</taxon>
        <taxon>Basidiomycota</taxon>
        <taxon>Agaricomycotina</taxon>
        <taxon>Agaricomycetes</taxon>
        <taxon>Russulales</taxon>
        <taxon>Hericiaceae</taxon>
        <taxon>Hericium</taxon>
    </lineage>
</organism>
<dbReference type="EMBL" id="SFCI01000756">
    <property type="protein sequence ID" value="TFY78070.1"/>
    <property type="molecule type" value="Genomic_DNA"/>
</dbReference>
<proteinExistence type="predicted"/>
<accession>A0A4Y9ZV85</accession>